<dbReference type="Proteomes" id="UP001295684">
    <property type="component" value="Unassembled WGS sequence"/>
</dbReference>
<proteinExistence type="predicted"/>
<evidence type="ECO:0000313" key="2">
    <source>
        <dbReference type="Proteomes" id="UP001295684"/>
    </source>
</evidence>
<keyword evidence="2" id="KW-1185">Reference proteome</keyword>
<reference evidence="1" key="1">
    <citation type="submission" date="2023-07" db="EMBL/GenBank/DDBJ databases">
        <authorList>
            <consortium name="AG Swart"/>
            <person name="Singh M."/>
            <person name="Singh A."/>
            <person name="Seah K."/>
            <person name="Emmerich C."/>
        </authorList>
    </citation>
    <scope>NUCLEOTIDE SEQUENCE</scope>
    <source>
        <strain evidence="1">DP1</strain>
    </source>
</reference>
<sequence length="117" mass="13580">MKNDFVPFKLCLNFTKIIILKYLLRPINSKICNTSRTINFIIFSRKYIKTVYLRLLAHPNSIFPKICNPSPFTTPNISKYSLLPQLLSSLFFSLTKPLQLPQLLNTSTLPRPSLFLF</sequence>
<evidence type="ECO:0000313" key="1">
    <source>
        <dbReference type="EMBL" id="CAI2372508.1"/>
    </source>
</evidence>
<dbReference type="AlphaFoldDB" id="A0AAD1XGT5"/>
<gene>
    <name evidence="1" type="ORF">ECRASSUSDP1_LOCUS13839</name>
</gene>
<comment type="caution">
    <text evidence="1">The sequence shown here is derived from an EMBL/GenBank/DDBJ whole genome shotgun (WGS) entry which is preliminary data.</text>
</comment>
<accession>A0AAD1XGT5</accession>
<name>A0AAD1XGT5_EUPCR</name>
<dbReference type="EMBL" id="CAMPGE010013795">
    <property type="protein sequence ID" value="CAI2372508.1"/>
    <property type="molecule type" value="Genomic_DNA"/>
</dbReference>
<organism evidence="1 2">
    <name type="scientific">Euplotes crassus</name>
    <dbReference type="NCBI Taxonomy" id="5936"/>
    <lineage>
        <taxon>Eukaryota</taxon>
        <taxon>Sar</taxon>
        <taxon>Alveolata</taxon>
        <taxon>Ciliophora</taxon>
        <taxon>Intramacronucleata</taxon>
        <taxon>Spirotrichea</taxon>
        <taxon>Hypotrichia</taxon>
        <taxon>Euplotida</taxon>
        <taxon>Euplotidae</taxon>
        <taxon>Moneuplotes</taxon>
    </lineage>
</organism>
<protein>
    <submittedName>
        <fullName evidence="1">Uncharacterized protein</fullName>
    </submittedName>
</protein>